<dbReference type="AlphaFoldDB" id="A0A0A9D0K3"/>
<organism evidence="2">
    <name type="scientific">Arundo donax</name>
    <name type="common">Giant reed</name>
    <name type="synonym">Donax arundinaceus</name>
    <dbReference type="NCBI Taxonomy" id="35708"/>
    <lineage>
        <taxon>Eukaryota</taxon>
        <taxon>Viridiplantae</taxon>
        <taxon>Streptophyta</taxon>
        <taxon>Embryophyta</taxon>
        <taxon>Tracheophyta</taxon>
        <taxon>Spermatophyta</taxon>
        <taxon>Magnoliopsida</taxon>
        <taxon>Liliopsida</taxon>
        <taxon>Poales</taxon>
        <taxon>Poaceae</taxon>
        <taxon>PACMAD clade</taxon>
        <taxon>Arundinoideae</taxon>
        <taxon>Arundineae</taxon>
        <taxon>Arundo</taxon>
    </lineage>
</organism>
<reference evidence="2" key="1">
    <citation type="submission" date="2014-09" db="EMBL/GenBank/DDBJ databases">
        <authorList>
            <person name="Magalhaes I.L.F."/>
            <person name="Oliveira U."/>
            <person name="Santos F.R."/>
            <person name="Vidigal T.H.D.A."/>
            <person name="Brescovit A.D."/>
            <person name="Santos A.J."/>
        </authorList>
    </citation>
    <scope>NUCLEOTIDE SEQUENCE</scope>
    <source>
        <tissue evidence="2">Shoot tissue taken approximately 20 cm above the soil surface</tissue>
    </source>
</reference>
<evidence type="ECO:0000256" key="1">
    <source>
        <dbReference type="SAM" id="Phobius"/>
    </source>
</evidence>
<evidence type="ECO:0000313" key="2">
    <source>
        <dbReference type="EMBL" id="JAD77277.1"/>
    </source>
</evidence>
<proteinExistence type="predicted"/>
<reference evidence="2" key="2">
    <citation type="journal article" date="2015" name="Data Brief">
        <title>Shoot transcriptome of the giant reed, Arundo donax.</title>
        <authorList>
            <person name="Barrero R.A."/>
            <person name="Guerrero F.D."/>
            <person name="Moolhuijzen P."/>
            <person name="Goolsby J.A."/>
            <person name="Tidwell J."/>
            <person name="Bellgard S.E."/>
            <person name="Bellgard M.I."/>
        </authorList>
    </citation>
    <scope>NUCLEOTIDE SEQUENCE</scope>
    <source>
        <tissue evidence="2">Shoot tissue taken approximately 20 cm above the soil surface</tissue>
    </source>
</reference>
<keyword evidence="1" id="KW-0472">Membrane</keyword>
<keyword evidence="1" id="KW-1133">Transmembrane helix</keyword>
<name>A0A0A9D0K3_ARUDO</name>
<accession>A0A0A9D0K3</accession>
<sequence>MDCLLWPRNCRFVWLIMNDSVELSIVIFFEFLTSPYYVEHFRSLNFVSLKEKQKRKMTEPIYVHDSLFVAFTICHIQIMNTIY</sequence>
<feature type="transmembrane region" description="Helical" evidence="1">
    <location>
        <begin position="12"/>
        <end position="38"/>
    </location>
</feature>
<dbReference type="EMBL" id="GBRH01220618">
    <property type="protein sequence ID" value="JAD77277.1"/>
    <property type="molecule type" value="Transcribed_RNA"/>
</dbReference>
<protein>
    <submittedName>
        <fullName evidence="2">Uncharacterized protein</fullName>
    </submittedName>
</protein>
<keyword evidence="1" id="KW-0812">Transmembrane</keyword>